<comment type="catalytic activity">
    <reaction evidence="1">
        <text>a 4-O-methyl-thymidine in DNA + L-cysteinyl-[protein] = a thymidine in DNA + S-methyl-L-cysteinyl-[protein]</text>
        <dbReference type="Rhea" id="RHEA:53428"/>
        <dbReference type="Rhea" id="RHEA-COMP:10131"/>
        <dbReference type="Rhea" id="RHEA-COMP:10132"/>
        <dbReference type="Rhea" id="RHEA-COMP:13555"/>
        <dbReference type="Rhea" id="RHEA-COMP:13556"/>
        <dbReference type="ChEBI" id="CHEBI:29950"/>
        <dbReference type="ChEBI" id="CHEBI:82612"/>
        <dbReference type="ChEBI" id="CHEBI:137386"/>
        <dbReference type="ChEBI" id="CHEBI:137387"/>
        <dbReference type="EC" id="2.1.1.63"/>
    </reaction>
</comment>
<feature type="domain" description="Methylguanine DNA methyltransferase ribonuclease-like" evidence="10">
    <location>
        <begin position="4"/>
        <end position="81"/>
    </location>
</feature>
<dbReference type="InterPro" id="IPR036388">
    <property type="entry name" value="WH-like_DNA-bd_sf"/>
</dbReference>
<evidence type="ECO:0000256" key="8">
    <source>
        <dbReference type="ARBA" id="ARBA00049348"/>
    </source>
</evidence>
<dbReference type="InterPro" id="IPR001497">
    <property type="entry name" value="MethylDNA_cys_MeTrfase_AS"/>
</dbReference>
<dbReference type="SUPFAM" id="SSF53155">
    <property type="entry name" value="Methylated DNA-protein cysteine methyltransferase domain"/>
    <property type="match status" value="1"/>
</dbReference>
<evidence type="ECO:0000256" key="1">
    <source>
        <dbReference type="ARBA" id="ARBA00001286"/>
    </source>
</evidence>
<dbReference type="EMBL" id="JAAAMU010000002">
    <property type="protein sequence ID" value="NBC68175.1"/>
    <property type="molecule type" value="Genomic_DNA"/>
</dbReference>
<keyword evidence="7" id="KW-0234">DNA repair</keyword>
<proteinExistence type="inferred from homology"/>
<evidence type="ECO:0000313" key="12">
    <source>
        <dbReference type="Proteomes" id="UP000558113"/>
    </source>
</evidence>
<gene>
    <name evidence="11" type="ORF">GT003_04085</name>
</gene>
<evidence type="ECO:0000256" key="3">
    <source>
        <dbReference type="ARBA" id="ARBA00011918"/>
    </source>
</evidence>
<evidence type="ECO:0000256" key="2">
    <source>
        <dbReference type="ARBA" id="ARBA00008711"/>
    </source>
</evidence>
<sequence length="171" mass="18742">MKKIYWTLLDHESWKLCLAATDAGLCYVGSPNAPFAELEAWTKKRFPASELIQADARMERYAEAIRNYLRGSRSGFDIPLDMNGTAFQQSVWRELLRIPHGTTCAYSDIADRIGRTSAVRAVGTAIGANPVLIAVPCHRVVGKNGKLTGYRGGMKAKEALLKLEGILAADS</sequence>
<evidence type="ECO:0000256" key="7">
    <source>
        <dbReference type="ARBA" id="ARBA00023204"/>
    </source>
</evidence>
<comment type="similarity">
    <text evidence="2">Belongs to the MGMT family.</text>
</comment>
<dbReference type="InterPro" id="IPR036217">
    <property type="entry name" value="MethylDNA_cys_MeTrfase_DNAb"/>
</dbReference>
<dbReference type="Gene3D" id="1.10.10.10">
    <property type="entry name" value="Winged helix-like DNA-binding domain superfamily/Winged helix DNA-binding domain"/>
    <property type="match status" value="1"/>
</dbReference>
<reference evidence="11 12" key="1">
    <citation type="submission" date="2020-01" db="EMBL/GenBank/DDBJ databases">
        <title>Paenibacillus soybeanensis sp. nov. isolated from the nodules of soybean (Glycine max(L.) Merr).</title>
        <authorList>
            <person name="Wang H."/>
        </authorList>
    </citation>
    <scope>NUCLEOTIDE SEQUENCE [LARGE SCALE GENOMIC DNA]</scope>
    <source>
        <strain evidence="11 12">DSM 23054</strain>
    </source>
</reference>
<dbReference type="Pfam" id="PF01035">
    <property type="entry name" value="DNA_binding_1"/>
    <property type="match status" value="1"/>
</dbReference>
<evidence type="ECO:0000259" key="10">
    <source>
        <dbReference type="Pfam" id="PF02870"/>
    </source>
</evidence>
<dbReference type="Pfam" id="PF02870">
    <property type="entry name" value="Methyltransf_1N"/>
    <property type="match status" value="1"/>
</dbReference>
<evidence type="ECO:0000256" key="6">
    <source>
        <dbReference type="ARBA" id="ARBA00022763"/>
    </source>
</evidence>
<dbReference type="GO" id="GO:0003908">
    <property type="term" value="F:methylated-DNA-[protein]-cysteine S-methyltransferase activity"/>
    <property type="evidence" value="ECO:0007669"/>
    <property type="project" value="UniProtKB-EC"/>
</dbReference>
<dbReference type="EC" id="2.1.1.63" evidence="3"/>
<dbReference type="InterPro" id="IPR008332">
    <property type="entry name" value="MethylG_MeTrfase_N"/>
</dbReference>
<name>A0A7X5BZG1_9BACL</name>
<dbReference type="GO" id="GO:0032259">
    <property type="term" value="P:methylation"/>
    <property type="evidence" value="ECO:0007669"/>
    <property type="project" value="UniProtKB-KW"/>
</dbReference>
<evidence type="ECO:0000259" key="9">
    <source>
        <dbReference type="Pfam" id="PF01035"/>
    </source>
</evidence>
<feature type="domain" description="Methylated-DNA-[protein]-cysteine S-methyltransferase DNA binding" evidence="9">
    <location>
        <begin position="86"/>
        <end position="166"/>
    </location>
</feature>
<dbReference type="Proteomes" id="UP000558113">
    <property type="component" value="Unassembled WGS sequence"/>
</dbReference>
<comment type="catalytic activity">
    <reaction evidence="8">
        <text>a 6-O-methyl-2'-deoxyguanosine in DNA + L-cysteinyl-[protein] = S-methyl-L-cysteinyl-[protein] + a 2'-deoxyguanosine in DNA</text>
        <dbReference type="Rhea" id="RHEA:24000"/>
        <dbReference type="Rhea" id="RHEA-COMP:10131"/>
        <dbReference type="Rhea" id="RHEA-COMP:10132"/>
        <dbReference type="Rhea" id="RHEA-COMP:11367"/>
        <dbReference type="Rhea" id="RHEA-COMP:11368"/>
        <dbReference type="ChEBI" id="CHEBI:29950"/>
        <dbReference type="ChEBI" id="CHEBI:82612"/>
        <dbReference type="ChEBI" id="CHEBI:85445"/>
        <dbReference type="ChEBI" id="CHEBI:85448"/>
        <dbReference type="EC" id="2.1.1.63"/>
    </reaction>
</comment>
<dbReference type="AlphaFoldDB" id="A0A7X5BZG1"/>
<keyword evidence="12" id="KW-1185">Reference proteome</keyword>
<dbReference type="GO" id="GO:0006281">
    <property type="term" value="P:DNA repair"/>
    <property type="evidence" value="ECO:0007669"/>
    <property type="project" value="UniProtKB-KW"/>
</dbReference>
<evidence type="ECO:0000256" key="5">
    <source>
        <dbReference type="ARBA" id="ARBA00022679"/>
    </source>
</evidence>
<dbReference type="PROSITE" id="PS00374">
    <property type="entry name" value="MGMT"/>
    <property type="match status" value="1"/>
</dbReference>
<organism evidence="11 12">
    <name type="scientific">Paenibacillus sacheonensis</name>
    <dbReference type="NCBI Taxonomy" id="742054"/>
    <lineage>
        <taxon>Bacteria</taxon>
        <taxon>Bacillati</taxon>
        <taxon>Bacillota</taxon>
        <taxon>Bacilli</taxon>
        <taxon>Bacillales</taxon>
        <taxon>Paenibacillaceae</taxon>
        <taxon>Paenibacillus</taxon>
    </lineage>
</organism>
<accession>A0A7X5BZG1</accession>
<dbReference type="PANTHER" id="PTHR10815">
    <property type="entry name" value="METHYLATED-DNA--PROTEIN-CYSTEINE METHYLTRANSFERASE"/>
    <property type="match status" value="1"/>
</dbReference>
<keyword evidence="6" id="KW-0227">DNA damage</keyword>
<evidence type="ECO:0000313" key="11">
    <source>
        <dbReference type="EMBL" id="NBC68175.1"/>
    </source>
</evidence>
<dbReference type="FunFam" id="1.10.10.10:FF:000214">
    <property type="entry name" value="Methylated-DNA--protein-cysteine methyltransferase"/>
    <property type="match status" value="1"/>
</dbReference>
<dbReference type="PANTHER" id="PTHR10815:SF12">
    <property type="entry name" value="METHYLATED-DNA--PROTEIN-CYSTEINE METHYLTRANSFERASE, INDUCIBLE"/>
    <property type="match status" value="1"/>
</dbReference>
<dbReference type="Gene3D" id="3.30.160.70">
    <property type="entry name" value="Methylated DNA-protein cysteine methyltransferase domain"/>
    <property type="match status" value="1"/>
</dbReference>
<dbReference type="OrthoDB" id="9802228at2"/>
<dbReference type="InterPro" id="IPR014048">
    <property type="entry name" value="MethylDNA_cys_MeTrfase_DNA-bd"/>
</dbReference>
<evidence type="ECO:0000256" key="4">
    <source>
        <dbReference type="ARBA" id="ARBA00022603"/>
    </source>
</evidence>
<dbReference type="SUPFAM" id="SSF46767">
    <property type="entry name" value="Methylated DNA-protein cysteine methyltransferase, C-terminal domain"/>
    <property type="match status" value="1"/>
</dbReference>
<dbReference type="NCBIfam" id="TIGR00589">
    <property type="entry name" value="ogt"/>
    <property type="match status" value="1"/>
</dbReference>
<protein>
    <recommendedName>
        <fullName evidence="3">methylated-DNA--[protein]-cysteine S-methyltransferase</fullName>
        <ecNumber evidence="3">2.1.1.63</ecNumber>
    </recommendedName>
</protein>
<keyword evidence="4 11" id="KW-0489">Methyltransferase</keyword>
<dbReference type="CDD" id="cd06445">
    <property type="entry name" value="ATase"/>
    <property type="match status" value="1"/>
</dbReference>
<dbReference type="RefSeq" id="WP_161694730.1">
    <property type="nucleotide sequence ID" value="NZ_JAAAMU010000002.1"/>
</dbReference>
<comment type="caution">
    <text evidence="11">The sequence shown here is derived from an EMBL/GenBank/DDBJ whole genome shotgun (WGS) entry which is preliminary data.</text>
</comment>
<dbReference type="InterPro" id="IPR036631">
    <property type="entry name" value="MGMT_N_sf"/>
</dbReference>
<keyword evidence="5 11" id="KW-0808">Transferase</keyword>